<evidence type="ECO:0000256" key="2">
    <source>
        <dbReference type="ARBA" id="ARBA00022692"/>
    </source>
</evidence>
<dbReference type="EMBL" id="DXDD01000153">
    <property type="protein sequence ID" value="HIY61449.1"/>
    <property type="molecule type" value="Genomic_DNA"/>
</dbReference>
<feature type="transmembrane region" description="Helical" evidence="5">
    <location>
        <begin position="62"/>
        <end position="83"/>
    </location>
</feature>
<gene>
    <name evidence="7" type="ORF">H9831_12360</name>
</gene>
<feature type="domain" description="ABC transmembrane type-1" evidence="6">
    <location>
        <begin position="140"/>
        <end position="315"/>
    </location>
</feature>
<evidence type="ECO:0000259" key="6">
    <source>
        <dbReference type="PROSITE" id="PS50929"/>
    </source>
</evidence>
<reference evidence="7" key="1">
    <citation type="journal article" date="2021" name="PeerJ">
        <title>Extensive microbial diversity within the chicken gut microbiome revealed by metagenomics and culture.</title>
        <authorList>
            <person name="Gilroy R."/>
            <person name="Ravi A."/>
            <person name="Getino M."/>
            <person name="Pursley I."/>
            <person name="Horton D.L."/>
            <person name="Alikhan N.F."/>
            <person name="Baker D."/>
            <person name="Gharbi K."/>
            <person name="Hall N."/>
            <person name="Watson M."/>
            <person name="Adriaenssens E.M."/>
            <person name="Foster-Nyarko E."/>
            <person name="Jarju S."/>
            <person name="Secka A."/>
            <person name="Antonio M."/>
            <person name="Oren A."/>
            <person name="Chaudhuri R.R."/>
            <person name="La Ragione R."/>
            <person name="Hildebrand F."/>
            <person name="Pallen M.J."/>
        </authorList>
    </citation>
    <scope>NUCLEOTIDE SEQUENCE</scope>
    <source>
        <strain evidence="7">ChiSxjej3B15-24422</strain>
    </source>
</reference>
<feature type="transmembrane region" description="Helical" evidence="5">
    <location>
        <begin position="24"/>
        <end position="42"/>
    </location>
</feature>
<dbReference type="GO" id="GO:0005886">
    <property type="term" value="C:plasma membrane"/>
    <property type="evidence" value="ECO:0007669"/>
    <property type="project" value="UniProtKB-SubCell"/>
</dbReference>
<comment type="caution">
    <text evidence="7">The sequence shown here is derived from an EMBL/GenBank/DDBJ whole genome shotgun (WGS) entry which is preliminary data.</text>
</comment>
<accession>A0A9D2C7Z2</accession>
<dbReference type="GO" id="GO:0005524">
    <property type="term" value="F:ATP binding"/>
    <property type="evidence" value="ECO:0007669"/>
    <property type="project" value="InterPro"/>
</dbReference>
<keyword evidence="3 5" id="KW-1133">Transmembrane helix</keyword>
<organism evidence="7 8">
    <name type="scientific">Candidatus Eisenbergiella pullistercoris</name>
    <dbReference type="NCBI Taxonomy" id="2838555"/>
    <lineage>
        <taxon>Bacteria</taxon>
        <taxon>Bacillati</taxon>
        <taxon>Bacillota</taxon>
        <taxon>Clostridia</taxon>
        <taxon>Lachnospirales</taxon>
        <taxon>Lachnospiraceae</taxon>
        <taxon>Eisenbergiella</taxon>
    </lineage>
</organism>
<keyword evidence="4 5" id="KW-0472">Membrane</keyword>
<evidence type="ECO:0000256" key="5">
    <source>
        <dbReference type="SAM" id="Phobius"/>
    </source>
</evidence>
<proteinExistence type="predicted"/>
<keyword evidence="2 5" id="KW-0812">Transmembrane</keyword>
<dbReference type="PROSITE" id="PS50929">
    <property type="entry name" value="ABC_TM1F"/>
    <property type="match status" value="1"/>
</dbReference>
<evidence type="ECO:0000256" key="1">
    <source>
        <dbReference type="ARBA" id="ARBA00004651"/>
    </source>
</evidence>
<dbReference type="InterPro" id="IPR036640">
    <property type="entry name" value="ABC1_TM_sf"/>
</dbReference>
<evidence type="ECO:0000256" key="4">
    <source>
        <dbReference type="ARBA" id="ARBA00023136"/>
    </source>
</evidence>
<evidence type="ECO:0000313" key="7">
    <source>
        <dbReference type="EMBL" id="HIY61449.1"/>
    </source>
</evidence>
<dbReference type="AlphaFoldDB" id="A0A9D2C7Z2"/>
<comment type="subcellular location">
    <subcellularLocation>
        <location evidence="1">Cell membrane</location>
        <topology evidence="1">Multi-pass membrane protein</topology>
    </subcellularLocation>
</comment>
<dbReference type="GO" id="GO:0140359">
    <property type="term" value="F:ABC-type transporter activity"/>
    <property type="evidence" value="ECO:0007669"/>
    <property type="project" value="InterPro"/>
</dbReference>
<name>A0A9D2C7Z2_9FIRM</name>
<dbReference type="SUPFAM" id="SSF90123">
    <property type="entry name" value="ABC transporter transmembrane region"/>
    <property type="match status" value="1"/>
</dbReference>
<dbReference type="InterPro" id="IPR011527">
    <property type="entry name" value="ABC1_TM_dom"/>
</dbReference>
<protein>
    <recommendedName>
        <fullName evidence="6">ABC transmembrane type-1 domain-containing protein</fullName>
    </recommendedName>
</protein>
<dbReference type="Proteomes" id="UP000824007">
    <property type="component" value="Unassembled WGS sequence"/>
</dbReference>
<evidence type="ECO:0000256" key="3">
    <source>
        <dbReference type="ARBA" id="ARBA00022989"/>
    </source>
</evidence>
<dbReference type="Gene3D" id="1.20.1560.10">
    <property type="entry name" value="ABC transporter type 1, transmembrane domain"/>
    <property type="match status" value="1"/>
</dbReference>
<reference evidence="7" key="2">
    <citation type="submission" date="2021-04" db="EMBL/GenBank/DDBJ databases">
        <authorList>
            <person name="Gilroy R."/>
        </authorList>
    </citation>
    <scope>NUCLEOTIDE SEQUENCE</scope>
    <source>
        <strain evidence="7">ChiSxjej3B15-24422</strain>
    </source>
</reference>
<sequence>MKKYSLGNHIGYLLSGIWESDRRLMALLIIETVCSVITPYIAMYLPKIGVDLATDGASVRRAAALLLAITCILVLSQGLGSMASRGKTRLLDRVRSFYRIRLFCKTLDCDYEHVESTEWQDRYEQAKEMSVDWGPWSATTLMSEGIVKLGSAAVSFLLYGSIIVSLSPWMLALILVLSAVNFLALRRAQKYEVSRIQERSGLQNRRGYMEQVASDMKYGKDIRLYELSGWIRQCFSHYNDAHFRLRQAVQQRFFHAAFVESLTLFVRDGISYLWFLYQAASGVLSAGDFVLACSAVASFSTLVTQMSTSVGQLMQAVPPLDRMRSFLDAA</sequence>
<feature type="non-terminal residue" evidence="7">
    <location>
        <position position="330"/>
    </location>
</feature>
<evidence type="ECO:0000313" key="8">
    <source>
        <dbReference type="Proteomes" id="UP000824007"/>
    </source>
</evidence>